<dbReference type="CDD" id="cd03257">
    <property type="entry name" value="ABC_NikE_OppD_transporters"/>
    <property type="match status" value="1"/>
</dbReference>
<feature type="domain" description="ABC transporter" evidence="13">
    <location>
        <begin position="295"/>
        <end position="545"/>
    </location>
</feature>
<dbReference type="EMBL" id="BOOJ01000053">
    <property type="protein sequence ID" value="GIH95501.1"/>
    <property type="molecule type" value="Genomic_DNA"/>
</dbReference>
<dbReference type="PANTHER" id="PTHR43297">
    <property type="entry name" value="OLIGOPEPTIDE TRANSPORT ATP-BINDING PROTEIN APPD"/>
    <property type="match status" value="1"/>
</dbReference>
<dbReference type="SUPFAM" id="SSF161098">
    <property type="entry name" value="MetI-like"/>
    <property type="match status" value="1"/>
</dbReference>
<evidence type="ECO:0000256" key="6">
    <source>
        <dbReference type="ARBA" id="ARBA00022692"/>
    </source>
</evidence>
<comment type="caution">
    <text evidence="15">The sequence shown here is derived from an EMBL/GenBank/DDBJ whole genome shotgun (WGS) entry which is preliminary data.</text>
</comment>
<keyword evidence="9 11" id="KW-1133">Transmembrane helix</keyword>
<dbReference type="PROSITE" id="PS50893">
    <property type="entry name" value="ABC_TRANSPORTER_2"/>
    <property type="match status" value="1"/>
</dbReference>
<evidence type="ECO:0000313" key="16">
    <source>
        <dbReference type="Proteomes" id="UP000619788"/>
    </source>
</evidence>
<evidence type="ECO:0000256" key="12">
    <source>
        <dbReference type="SAM" id="MobiDB-lite"/>
    </source>
</evidence>
<comment type="similarity">
    <text evidence="3">Belongs to the ABC transporter superfamily.</text>
</comment>
<dbReference type="InterPro" id="IPR003439">
    <property type="entry name" value="ABC_transporter-like_ATP-bd"/>
</dbReference>
<dbReference type="RefSeq" id="WP_239128136.1">
    <property type="nucleotide sequence ID" value="NZ_BOOJ01000053.1"/>
</dbReference>
<keyword evidence="6 11" id="KW-0812">Transmembrane</keyword>
<dbReference type="Gene3D" id="3.40.50.300">
    <property type="entry name" value="P-loop containing nucleotide triphosphate hydrolases"/>
    <property type="match status" value="1"/>
</dbReference>
<proteinExistence type="inferred from homology"/>
<evidence type="ECO:0000259" key="14">
    <source>
        <dbReference type="PROSITE" id="PS50928"/>
    </source>
</evidence>
<feature type="transmembrane region" description="Helical" evidence="11">
    <location>
        <begin position="191"/>
        <end position="216"/>
    </location>
</feature>
<dbReference type="InterPro" id="IPR003593">
    <property type="entry name" value="AAA+_ATPase"/>
</dbReference>
<name>A0A8J3SJ74_9ACTN</name>
<dbReference type="SUPFAM" id="SSF52540">
    <property type="entry name" value="P-loop containing nucleoside triphosphate hydrolases"/>
    <property type="match status" value="1"/>
</dbReference>
<dbReference type="SMART" id="SM00382">
    <property type="entry name" value="AAA"/>
    <property type="match status" value="1"/>
</dbReference>
<dbReference type="GO" id="GO:0005886">
    <property type="term" value="C:plasma membrane"/>
    <property type="evidence" value="ECO:0007669"/>
    <property type="project" value="UniProtKB-SubCell"/>
</dbReference>
<dbReference type="NCBIfam" id="TIGR01727">
    <property type="entry name" value="oligo_HPY"/>
    <property type="match status" value="1"/>
</dbReference>
<dbReference type="GO" id="GO:0016887">
    <property type="term" value="F:ATP hydrolysis activity"/>
    <property type="evidence" value="ECO:0007669"/>
    <property type="project" value="InterPro"/>
</dbReference>
<dbReference type="GO" id="GO:0005524">
    <property type="term" value="F:ATP binding"/>
    <property type="evidence" value="ECO:0007669"/>
    <property type="project" value="UniProtKB-KW"/>
</dbReference>
<feature type="domain" description="ABC transmembrane type-1" evidence="14">
    <location>
        <begin position="69"/>
        <end position="258"/>
    </location>
</feature>
<dbReference type="Pfam" id="PF08352">
    <property type="entry name" value="oligo_HPY"/>
    <property type="match status" value="1"/>
</dbReference>
<keyword evidence="10 11" id="KW-0472">Membrane</keyword>
<dbReference type="Proteomes" id="UP000619788">
    <property type="component" value="Unassembled WGS sequence"/>
</dbReference>
<protein>
    <submittedName>
        <fullName evidence="15">Peptide ABC transporter ATP-binding protein</fullName>
    </submittedName>
</protein>
<dbReference type="InterPro" id="IPR035906">
    <property type="entry name" value="MetI-like_sf"/>
</dbReference>
<sequence>MRRRLGKGFWIASGWIGLVLAAAVLADLLPLPGYDETLVGPPQAGPSLAHPFGTDGLGRDVFSRVVYGARVSLGVGIGAVLLGLLIGAPLGLLAGYRGKATDAVIMAVNDIALAFPALVFALAVVAFAGANLRNVLIVLGVLGVPAWTRLVRGTTMAFAGREFVLAARALGVRDRRILWREIVPNVSVPAASYAFLGMAVVIVAEGSLAFLGLSVQAPTPTWGGLINEGRTIMENAPHLVLAPALVMFLTVLSFNVVGDRLRALTDVRQSGLEHVRRAAAQPLPTAPHTPGGQLLQVADLRTHFVTERGVVKAVDGVSFTLERGRTLAVVGESGSGKSMLIRSILDLLPGAGVVRGGKVYLDGDDLTGFSPKEMRQVLGTRLAAVFQDPMTALNPVRTIGTQVAEPLRVHLGLSGKRARAHAAVLLASVGIPEPERVLRRYPHQLSGGMRQRVTIAMALSCGPDVLFADEPTTALDVTVQDQVLRLIHRQRQERNMATVLVSHDLAVVAEWADEVIVMYAGKVVERGPAADLFERTRMPYTEALLQSVPRLTDPAHHRLRVITGRPPDLAALPSGCAFHPRCPYARERCVTEAPPLFQETREHLYACWYPRGTEAAVGDPVPVALGESGPADPVPVALGESGPAALGEPAAGPVPAGTDRNGSEPGGPEHNGAGSAGPDLKRPELAGPEGADNRGR</sequence>
<keyword evidence="4 11" id="KW-0813">Transport</keyword>
<dbReference type="PANTHER" id="PTHR43297:SF2">
    <property type="entry name" value="DIPEPTIDE TRANSPORT ATP-BINDING PROTEIN DPPD"/>
    <property type="match status" value="1"/>
</dbReference>
<keyword evidence="5" id="KW-1003">Cell membrane</keyword>
<dbReference type="GO" id="GO:0015833">
    <property type="term" value="P:peptide transport"/>
    <property type="evidence" value="ECO:0007669"/>
    <property type="project" value="InterPro"/>
</dbReference>
<dbReference type="CDD" id="cd06261">
    <property type="entry name" value="TM_PBP2"/>
    <property type="match status" value="1"/>
</dbReference>
<evidence type="ECO:0000256" key="11">
    <source>
        <dbReference type="RuleBase" id="RU363032"/>
    </source>
</evidence>
<dbReference type="AlphaFoldDB" id="A0A8J3SJ74"/>
<evidence type="ECO:0000256" key="2">
    <source>
        <dbReference type="ARBA" id="ARBA00004202"/>
    </source>
</evidence>
<evidence type="ECO:0000256" key="9">
    <source>
        <dbReference type="ARBA" id="ARBA00022989"/>
    </source>
</evidence>
<evidence type="ECO:0000256" key="1">
    <source>
        <dbReference type="ARBA" id="ARBA00004141"/>
    </source>
</evidence>
<evidence type="ECO:0000259" key="13">
    <source>
        <dbReference type="PROSITE" id="PS50893"/>
    </source>
</evidence>
<dbReference type="Pfam" id="PF00528">
    <property type="entry name" value="BPD_transp_1"/>
    <property type="match status" value="1"/>
</dbReference>
<feature type="transmembrane region" description="Helical" evidence="11">
    <location>
        <begin position="236"/>
        <end position="258"/>
    </location>
</feature>
<gene>
    <name evidence="15" type="ORF">Psi01_61310</name>
</gene>
<keyword evidence="16" id="KW-1185">Reference proteome</keyword>
<evidence type="ECO:0000256" key="8">
    <source>
        <dbReference type="ARBA" id="ARBA00022840"/>
    </source>
</evidence>
<evidence type="ECO:0000256" key="3">
    <source>
        <dbReference type="ARBA" id="ARBA00005417"/>
    </source>
</evidence>
<evidence type="ECO:0000256" key="4">
    <source>
        <dbReference type="ARBA" id="ARBA00022448"/>
    </source>
</evidence>
<dbReference type="Gene3D" id="1.10.3720.10">
    <property type="entry name" value="MetI-like"/>
    <property type="match status" value="1"/>
</dbReference>
<dbReference type="Pfam" id="PF00005">
    <property type="entry name" value="ABC_tran"/>
    <property type="match status" value="1"/>
</dbReference>
<organism evidence="15 16">
    <name type="scientific">Planobispora siamensis</name>
    <dbReference type="NCBI Taxonomy" id="936338"/>
    <lineage>
        <taxon>Bacteria</taxon>
        <taxon>Bacillati</taxon>
        <taxon>Actinomycetota</taxon>
        <taxon>Actinomycetes</taxon>
        <taxon>Streptosporangiales</taxon>
        <taxon>Streptosporangiaceae</taxon>
        <taxon>Planobispora</taxon>
    </lineage>
</organism>
<dbReference type="GO" id="GO:0055085">
    <property type="term" value="P:transmembrane transport"/>
    <property type="evidence" value="ECO:0007669"/>
    <property type="project" value="InterPro"/>
</dbReference>
<feature type="region of interest" description="Disordered" evidence="12">
    <location>
        <begin position="620"/>
        <end position="696"/>
    </location>
</feature>
<evidence type="ECO:0000256" key="7">
    <source>
        <dbReference type="ARBA" id="ARBA00022741"/>
    </source>
</evidence>
<dbReference type="InterPro" id="IPR017871">
    <property type="entry name" value="ABC_transporter-like_CS"/>
</dbReference>
<evidence type="ECO:0000256" key="10">
    <source>
        <dbReference type="ARBA" id="ARBA00023136"/>
    </source>
</evidence>
<comment type="similarity">
    <text evidence="11">Belongs to the binding-protein-dependent transport system permease family.</text>
</comment>
<dbReference type="FunFam" id="3.40.50.300:FF:000016">
    <property type="entry name" value="Oligopeptide ABC transporter ATP-binding component"/>
    <property type="match status" value="1"/>
</dbReference>
<feature type="transmembrane region" description="Helical" evidence="11">
    <location>
        <begin position="108"/>
        <end position="130"/>
    </location>
</feature>
<comment type="subcellular location">
    <subcellularLocation>
        <location evidence="11">Cell membrane</location>
        <topology evidence="11">Multi-pass membrane protein</topology>
    </subcellularLocation>
    <subcellularLocation>
        <location evidence="2">Cell membrane</location>
        <topology evidence="2">Peripheral membrane protein</topology>
    </subcellularLocation>
    <subcellularLocation>
        <location evidence="1">Membrane</location>
        <topology evidence="1">Multi-pass membrane protein</topology>
    </subcellularLocation>
</comment>
<dbReference type="InterPro" id="IPR000515">
    <property type="entry name" value="MetI-like"/>
</dbReference>
<dbReference type="InterPro" id="IPR013563">
    <property type="entry name" value="Oligopep_ABC_C"/>
</dbReference>
<reference evidence="15 16" key="1">
    <citation type="submission" date="2021-01" db="EMBL/GenBank/DDBJ databases">
        <title>Whole genome shotgun sequence of Planobispora siamensis NBRC 107568.</title>
        <authorList>
            <person name="Komaki H."/>
            <person name="Tamura T."/>
        </authorList>
    </citation>
    <scope>NUCLEOTIDE SEQUENCE [LARGE SCALE GENOMIC DNA]</scope>
    <source>
        <strain evidence="15 16">NBRC 107568</strain>
    </source>
</reference>
<evidence type="ECO:0000313" key="15">
    <source>
        <dbReference type="EMBL" id="GIH95501.1"/>
    </source>
</evidence>
<keyword evidence="8 15" id="KW-0067">ATP-binding</keyword>
<dbReference type="InterPro" id="IPR050388">
    <property type="entry name" value="ABC_Ni/Peptide_Import"/>
</dbReference>
<dbReference type="InterPro" id="IPR027417">
    <property type="entry name" value="P-loop_NTPase"/>
</dbReference>
<feature type="compositionally biased region" description="Low complexity" evidence="12">
    <location>
        <begin position="642"/>
        <end position="657"/>
    </location>
</feature>
<evidence type="ECO:0000256" key="5">
    <source>
        <dbReference type="ARBA" id="ARBA00022475"/>
    </source>
</evidence>
<dbReference type="PROSITE" id="PS50928">
    <property type="entry name" value="ABC_TM1"/>
    <property type="match status" value="1"/>
</dbReference>
<keyword evidence="7" id="KW-0547">Nucleotide-binding</keyword>
<feature type="transmembrane region" description="Helical" evidence="11">
    <location>
        <begin position="71"/>
        <end position="96"/>
    </location>
</feature>
<dbReference type="PROSITE" id="PS00211">
    <property type="entry name" value="ABC_TRANSPORTER_1"/>
    <property type="match status" value="1"/>
</dbReference>
<accession>A0A8J3SJ74</accession>